<name>A0A8S5SGL4_9CAUD</name>
<protein>
    <submittedName>
        <fullName evidence="1">Flagella accessory protein C (FlaC)</fullName>
    </submittedName>
</protein>
<keyword evidence="1" id="KW-0282">Flagellum</keyword>
<dbReference type="EMBL" id="BK032593">
    <property type="protein sequence ID" value="DAF50196.1"/>
    <property type="molecule type" value="Genomic_DNA"/>
</dbReference>
<accession>A0A8S5SGL4</accession>
<keyword evidence="1" id="KW-0966">Cell projection</keyword>
<reference evidence="1" key="1">
    <citation type="journal article" date="2021" name="Proc. Natl. Acad. Sci. U.S.A.">
        <title>A Catalog of Tens of Thousands of Viruses from Human Metagenomes Reveals Hidden Associations with Chronic Diseases.</title>
        <authorList>
            <person name="Tisza M.J."/>
            <person name="Buck C.B."/>
        </authorList>
    </citation>
    <scope>NUCLEOTIDE SEQUENCE</scope>
    <source>
        <strain evidence="1">Ct9zP9</strain>
    </source>
</reference>
<proteinExistence type="predicted"/>
<organism evidence="1">
    <name type="scientific">Siphoviridae sp. ct9zP9</name>
    <dbReference type="NCBI Taxonomy" id="2827795"/>
    <lineage>
        <taxon>Viruses</taxon>
        <taxon>Duplodnaviria</taxon>
        <taxon>Heunggongvirae</taxon>
        <taxon>Uroviricota</taxon>
        <taxon>Caudoviricetes</taxon>
    </lineage>
</organism>
<evidence type="ECO:0000313" key="1">
    <source>
        <dbReference type="EMBL" id="DAF50196.1"/>
    </source>
</evidence>
<keyword evidence="1" id="KW-0969">Cilium</keyword>
<sequence>MILTIRTMLQRHRCRVEKGDDSMENIEKMVQEALDSTKSAHKRIDRMEKRQDNLDGLTKAFSVLQNEQEHIKTDVGEIKDDVKQLVSKPAKRWDGLIDKAIAVVVGAAIGFLLNGGGF</sequence>